<gene>
    <name evidence="1" type="ORF">LCGC14_1086650</name>
</gene>
<proteinExistence type="predicted"/>
<evidence type="ECO:0000313" key="1">
    <source>
        <dbReference type="EMBL" id="KKN05510.1"/>
    </source>
</evidence>
<dbReference type="Gene3D" id="3.30.460.10">
    <property type="entry name" value="Beta Polymerase, domain 2"/>
    <property type="match status" value="1"/>
</dbReference>
<evidence type="ECO:0008006" key="2">
    <source>
        <dbReference type="Google" id="ProtNLM"/>
    </source>
</evidence>
<name>A0A0F9MDT0_9ZZZZ</name>
<accession>A0A0F9MDT0</accession>
<organism evidence="1">
    <name type="scientific">marine sediment metagenome</name>
    <dbReference type="NCBI Taxonomy" id="412755"/>
    <lineage>
        <taxon>unclassified sequences</taxon>
        <taxon>metagenomes</taxon>
        <taxon>ecological metagenomes</taxon>
    </lineage>
</organism>
<sequence>MSNEKYLRELLVSQNLTSNQIENLKNQRDVIVEEIEDDIGGNPTLFNAGSFAKGTMIQASYDLDIVLYWANNFTYTPRNLYIEVGSVLQSKGKTPKSKKVGWEIPFQGDFHIDVIPGKKISNKSGYAYLYNKDQDCRFQSSVKKHVTFVRNSRRQDVIRLMKLWKKRKTVPIKTFILEYIIIESCKGISRNYLEPQLNAAFDFIYDKILSRRILDPANSQNVICNDISDEEKHRSRRLANLALDADSWEQVFFDL</sequence>
<dbReference type="SUPFAM" id="SSF81301">
    <property type="entry name" value="Nucleotidyltransferase"/>
    <property type="match status" value="1"/>
</dbReference>
<protein>
    <recommendedName>
        <fullName evidence="2">Polymerase nucleotidyl transferase domain-containing protein</fullName>
    </recommendedName>
</protein>
<reference evidence="1" key="1">
    <citation type="journal article" date="2015" name="Nature">
        <title>Complex archaea that bridge the gap between prokaryotes and eukaryotes.</title>
        <authorList>
            <person name="Spang A."/>
            <person name="Saw J.H."/>
            <person name="Jorgensen S.L."/>
            <person name="Zaremba-Niedzwiedzka K."/>
            <person name="Martijn J."/>
            <person name="Lind A.E."/>
            <person name="van Eijk R."/>
            <person name="Schleper C."/>
            <person name="Guy L."/>
            <person name="Ettema T.J."/>
        </authorList>
    </citation>
    <scope>NUCLEOTIDE SEQUENCE</scope>
</reference>
<dbReference type="EMBL" id="LAZR01004796">
    <property type="protein sequence ID" value="KKN05510.1"/>
    <property type="molecule type" value="Genomic_DNA"/>
</dbReference>
<dbReference type="AlphaFoldDB" id="A0A0F9MDT0"/>
<dbReference type="InterPro" id="IPR043519">
    <property type="entry name" value="NT_sf"/>
</dbReference>
<comment type="caution">
    <text evidence="1">The sequence shown here is derived from an EMBL/GenBank/DDBJ whole genome shotgun (WGS) entry which is preliminary data.</text>
</comment>